<dbReference type="EMBL" id="QKKF02007561">
    <property type="protein sequence ID" value="RZF45973.1"/>
    <property type="molecule type" value="Genomic_DNA"/>
</dbReference>
<reference evidence="2 3" key="1">
    <citation type="journal article" date="2017" name="Gigascience">
        <title>Genome sequence of the small brown planthopper, Laodelphax striatellus.</title>
        <authorList>
            <person name="Zhu J."/>
            <person name="Jiang F."/>
            <person name="Wang X."/>
            <person name="Yang P."/>
            <person name="Bao Y."/>
            <person name="Zhao W."/>
            <person name="Wang W."/>
            <person name="Lu H."/>
            <person name="Wang Q."/>
            <person name="Cui N."/>
            <person name="Li J."/>
            <person name="Chen X."/>
            <person name="Luo L."/>
            <person name="Yu J."/>
            <person name="Kang L."/>
            <person name="Cui F."/>
        </authorList>
    </citation>
    <scope>NUCLEOTIDE SEQUENCE [LARGE SCALE GENOMIC DNA]</scope>
    <source>
        <strain evidence="2">Lst14</strain>
    </source>
</reference>
<evidence type="ECO:0000256" key="1">
    <source>
        <dbReference type="SAM" id="MobiDB-lite"/>
    </source>
</evidence>
<protein>
    <submittedName>
        <fullName evidence="2">Uncharacterized protein</fullName>
    </submittedName>
</protein>
<dbReference type="Proteomes" id="UP000291343">
    <property type="component" value="Unassembled WGS sequence"/>
</dbReference>
<feature type="compositionally biased region" description="Basic residues" evidence="1">
    <location>
        <begin position="57"/>
        <end position="68"/>
    </location>
</feature>
<feature type="region of interest" description="Disordered" evidence="1">
    <location>
        <begin position="29"/>
        <end position="68"/>
    </location>
</feature>
<dbReference type="AlphaFoldDB" id="A0A482XJE6"/>
<accession>A0A482XJE6</accession>
<gene>
    <name evidence="2" type="ORF">LSTR_LSTR017243</name>
</gene>
<name>A0A482XJE6_LAOST</name>
<sequence>MHSNCMPGFVEVVVEASLPLFEAASTALQCSRQNDNASATTPRLQEQRQRQDTAVHYNRRRGSVHKKG</sequence>
<comment type="caution">
    <text evidence="2">The sequence shown here is derived from an EMBL/GenBank/DDBJ whole genome shotgun (WGS) entry which is preliminary data.</text>
</comment>
<keyword evidence="3" id="KW-1185">Reference proteome</keyword>
<feature type="compositionally biased region" description="Polar residues" evidence="1">
    <location>
        <begin position="29"/>
        <end position="44"/>
    </location>
</feature>
<organism evidence="2 3">
    <name type="scientific">Laodelphax striatellus</name>
    <name type="common">Small brown planthopper</name>
    <name type="synonym">Delphax striatella</name>
    <dbReference type="NCBI Taxonomy" id="195883"/>
    <lineage>
        <taxon>Eukaryota</taxon>
        <taxon>Metazoa</taxon>
        <taxon>Ecdysozoa</taxon>
        <taxon>Arthropoda</taxon>
        <taxon>Hexapoda</taxon>
        <taxon>Insecta</taxon>
        <taxon>Pterygota</taxon>
        <taxon>Neoptera</taxon>
        <taxon>Paraneoptera</taxon>
        <taxon>Hemiptera</taxon>
        <taxon>Auchenorrhyncha</taxon>
        <taxon>Fulgoroidea</taxon>
        <taxon>Delphacidae</taxon>
        <taxon>Criomorphinae</taxon>
        <taxon>Laodelphax</taxon>
    </lineage>
</organism>
<evidence type="ECO:0000313" key="2">
    <source>
        <dbReference type="EMBL" id="RZF45973.1"/>
    </source>
</evidence>
<evidence type="ECO:0000313" key="3">
    <source>
        <dbReference type="Proteomes" id="UP000291343"/>
    </source>
</evidence>
<dbReference type="InParanoid" id="A0A482XJE6"/>
<proteinExistence type="predicted"/>